<dbReference type="Gene3D" id="2.30.180.10">
    <property type="entry name" value="FAS1 domain"/>
    <property type="match status" value="1"/>
</dbReference>
<protein>
    <submittedName>
        <fullName evidence="2">Putative fascicilin</fullName>
    </submittedName>
</protein>
<dbReference type="InterPro" id="IPR036378">
    <property type="entry name" value="FAS1_dom_sf"/>
</dbReference>
<evidence type="ECO:0000313" key="2">
    <source>
        <dbReference type="EMBL" id="ADY39550.1"/>
    </source>
</evidence>
<reference evidence="2" key="1">
    <citation type="journal article" date="2011" name="Toxicon">
        <title>The tale of a resting gland: transcriptome of a replete venom gland from the scorpion Hottentotta judaicus.</title>
        <authorList>
            <person name="Morgenstern D."/>
            <person name="Rohde B.H."/>
            <person name="King G.F."/>
            <person name="Tal T."/>
            <person name="Sher D."/>
            <person name="Zlotkin E."/>
        </authorList>
    </citation>
    <scope>NUCLEOTIDE SEQUENCE</scope>
    <source>
        <tissue evidence="2">Telson</tissue>
    </source>
</reference>
<accession>F1CJ19</accession>
<name>F1CJ19_HOTJU</name>
<dbReference type="SUPFAM" id="SSF82153">
    <property type="entry name" value="FAS1 domain"/>
    <property type="match status" value="1"/>
</dbReference>
<sequence>HIIPQVWYSPGFQDGLKLKTLRGNYVTLKMQNVIQVNNATITLPDATVSNGVVHSIDTVLIPSTWKNNFPLETINTI</sequence>
<dbReference type="InterPro" id="IPR000782">
    <property type="entry name" value="FAS1_domain"/>
</dbReference>
<dbReference type="PROSITE" id="PS50213">
    <property type="entry name" value="FAS1"/>
    <property type="match status" value="1"/>
</dbReference>
<feature type="non-terminal residue" evidence="2">
    <location>
        <position position="1"/>
    </location>
</feature>
<proteinExistence type="evidence at transcript level"/>
<dbReference type="EMBL" id="HQ288128">
    <property type="protein sequence ID" value="ADY39550.1"/>
    <property type="molecule type" value="mRNA"/>
</dbReference>
<dbReference type="Pfam" id="PF02469">
    <property type="entry name" value="Fasciclin"/>
    <property type="match status" value="1"/>
</dbReference>
<evidence type="ECO:0000259" key="1">
    <source>
        <dbReference type="PROSITE" id="PS50213"/>
    </source>
</evidence>
<feature type="domain" description="FAS1" evidence="1">
    <location>
        <begin position="1"/>
        <end position="60"/>
    </location>
</feature>
<dbReference type="AlphaFoldDB" id="F1CJ19"/>
<organism evidence="2">
    <name type="scientific">Hottentotta judaicus</name>
    <name type="common">Black scorpion</name>
    <name type="synonym">Buthotus judaicus</name>
    <dbReference type="NCBI Taxonomy" id="6863"/>
    <lineage>
        <taxon>Eukaryota</taxon>
        <taxon>Metazoa</taxon>
        <taxon>Ecdysozoa</taxon>
        <taxon>Arthropoda</taxon>
        <taxon>Chelicerata</taxon>
        <taxon>Arachnida</taxon>
        <taxon>Scorpiones</taxon>
        <taxon>Buthida</taxon>
        <taxon>Buthoidea</taxon>
        <taxon>Buthidae</taxon>
        <taxon>Hottentotta</taxon>
    </lineage>
</organism>